<dbReference type="Pfam" id="PF00497">
    <property type="entry name" value="SBP_bac_3"/>
    <property type="match status" value="1"/>
</dbReference>
<dbReference type="Proteomes" id="UP000256253">
    <property type="component" value="Unassembled WGS sequence"/>
</dbReference>
<keyword evidence="1" id="KW-0732">Signal</keyword>
<evidence type="ECO:0000313" key="3">
    <source>
        <dbReference type="EMBL" id="REF29165.1"/>
    </source>
</evidence>
<evidence type="ECO:0000259" key="2">
    <source>
        <dbReference type="SMART" id="SM00062"/>
    </source>
</evidence>
<dbReference type="SMART" id="SM00062">
    <property type="entry name" value="PBPb"/>
    <property type="match status" value="1"/>
</dbReference>
<reference evidence="3 4" key="1">
    <citation type="submission" date="2018-08" db="EMBL/GenBank/DDBJ databases">
        <title>Sequencing the genomes of 1000 actinobacteria strains.</title>
        <authorList>
            <person name="Klenk H.-P."/>
        </authorList>
    </citation>
    <scope>NUCLEOTIDE SEQUENCE [LARGE SCALE GENOMIC DNA]</scope>
    <source>
        <strain evidence="3 4">DSM 22967</strain>
    </source>
</reference>
<evidence type="ECO:0000313" key="4">
    <source>
        <dbReference type="Proteomes" id="UP000256253"/>
    </source>
</evidence>
<dbReference type="PANTHER" id="PTHR35936">
    <property type="entry name" value="MEMBRANE-BOUND LYTIC MUREIN TRANSGLYCOSYLASE F"/>
    <property type="match status" value="1"/>
</dbReference>
<comment type="caution">
    <text evidence="3">The sequence shown here is derived from an EMBL/GenBank/DDBJ whole genome shotgun (WGS) entry which is preliminary data.</text>
</comment>
<dbReference type="AlphaFoldDB" id="A0A3D9UR95"/>
<dbReference type="RefSeq" id="WP_115921312.1">
    <property type="nucleotide sequence ID" value="NZ_QTUA01000001.1"/>
</dbReference>
<organism evidence="3 4">
    <name type="scientific">Calidifontibacter indicus</name>
    <dbReference type="NCBI Taxonomy" id="419650"/>
    <lineage>
        <taxon>Bacteria</taxon>
        <taxon>Bacillati</taxon>
        <taxon>Actinomycetota</taxon>
        <taxon>Actinomycetes</taxon>
        <taxon>Micrococcales</taxon>
        <taxon>Dermacoccaceae</taxon>
        <taxon>Calidifontibacter</taxon>
    </lineage>
</organism>
<dbReference type="Gene3D" id="3.40.190.10">
    <property type="entry name" value="Periplasmic binding protein-like II"/>
    <property type="match status" value="2"/>
</dbReference>
<dbReference type="InterPro" id="IPR001638">
    <property type="entry name" value="Solute-binding_3/MltF_N"/>
</dbReference>
<keyword evidence="4" id="KW-1185">Reference proteome</keyword>
<proteinExistence type="predicted"/>
<feature type="domain" description="Solute-binding protein family 3/N-terminal" evidence="2">
    <location>
        <begin position="12"/>
        <end position="228"/>
    </location>
</feature>
<name>A0A3D9UR95_9MICO</name>
<dbReference type="PANTHER" id="PTHR35936:SF17">
    <property type="entry name" value="ARGININE-BINDING EXTRACELLULAR PROTEIN ARTP"/>
    <property type="match status" value="1"/>
</dbReference>
<dbReference type="OrthoDB" id="3181812at2"/>
<evidence type="ECO:0000256" key="1">
    <source>
        <dbReference type="ARBA" id="ARBA00022729"/>
    </source>
</evidence>
<dbReference type="SUPFAM" id="SSF53850">
    <property type="entry name" value="Periplasmic binding protein-like II"/>
    <property type="match status" value="1"/>
</dbReference>
<sequence length="239" mass="25112">MEPVDELAPDGVLRASINLGNPVLAQGDASNPAGVTVDLAREIAHRLGVPVEFVCFDAARKSFEALTTGAATLGFMAVEPARAEQVAFTAPYALIEGVYVVPDDSPLSTVADIDVAGVRIGVKEGSAYDLFLTRTLEHAELVRGAEGTDVYVQESLEAGAGIRQPVSAFAERTPGQRVIDEAFMQIRQAVAVPKSLSDTAVRWLHETVEELKASGFVAASLEANGQGGVRVAPAEGRAQ</sequence>
<protein>
    <submittedName>
        <fullName evidence="3">Amino acid ABC transporter substrate-binding protein (PAAT family)</fullName>
    </submittedName>
</protein>
<dbReference type="EMBL" id="QTUA01000001">
    <property type="protein sequence ID" value="REF29165.1"/>
    <property type="molecule type" value="Genomic_DNA"/>
</dbReference>
<accession>A0A3D9UR95</accession>
<gene>
    <name evidence="3" type="ORF">DFJ65_0099</name>
</gene>